<gene>
    <name evidence="2" type="ORF">MCOS_LOCUS4686</name>
</gene>
<evidence type="ECO:0000313" key="3">
    <source>
        <dbReference type="Proteomes" id="UP000267029"/>
    </source>
</evidence>
<protein>
    <submittedName>
        <fullName evidence="2">Uncharacterized protein</fullName>
    </submittedName>
</protein>
<reference evidence="2 3" key="1">
    <citation type="submission" date="2018-10" db="EMBL/GenBank/DDBJ databases">
        <authorList>
            <consortium name="Pathogen Informatics"/>
        </authorList>
    </citation>
    <scope>NUCLEOTIDE SEQUENCE [LARGE SCALE GENOMIC DNA]</scope>
</reference>
<dbReference type="Proteomes" id="UP000267029">
    <property type="component" value="Unassembled WGS sequence"/>
</dbReference>
<feature type="region of interest" description="Disordered" evidence="1">
    <location>
        <begin position="102"/>
        <end position="134"/>
    </location>
</feature>
<sequence length="259" mass="27533">MVLHAGAETRVCGTAPPPGLRPRGVSSLSPTCPVRTESRWGFELWRGRAGGRASLISGVIAGPGARVCPLEGGGGVRDCAPPQPPPPPPVLCSRAESSLLRRTKSQRNTSKLASGRVDIRTAGHQRLRRRKKQSTGLAQSTLQFFCCILIRRVGEISEGQCSCPPPPRVRPQTAPAKVLPSLPMSPSDALGCRSVHTRMMTSATSAPRCRTYNQVAYQARFLSKLTPVNCTPARRGAGCAGDDCAVVATSENTLEDARS</sequence>
<feature type="compositionally biased region" description="Basic residues" evidence="1">
    <location>
        <begin position="123"/>
        <end position="133"/>
    </location>
</feature>
<dbReference type="EMBL" id="UXSR01002079">
    <property type="protein sequence ID" value="VDD78683.1"/>
    <property type="molecule type" value="Genomic_DNA"/>
</dbReference>
<evidence type="ECO:0000256" key="1">
    <source>
        <dbReference type="SAM" id="MobiDB-lite"/>
    </source>
</evidence>
<dbReference type="AlphaFoldDB" id="A0A0R3UCN7"/>
<proteinExistence type="predicted"/>
<name>A0A0R3UCN7_MESCO</name>
<evidence type="ECO:0000313" key="2">
    <source>
        <dbReference type="EMBL" id="VDD78683.1"/>
    </source>
</evidence>
<keyword evidence="3" id="KW-1185">Reference proteome</keyword>
<feature type="region of interest" description="Disordered" evidence="1">
    <location>
        <begin position="161"/>
        <end position="181"/>
    </location>
</feature>
<organism evidence="2 3">
    <name type="scientific">Mesocestoides corti</name>
    <name type="common">Flatworm</name>
    <dbReference type="NCBI Taxonomy" id="53468"/>
    <lineage>
        <taxon>Eukaryota</taxon>
        <taxon>Metazoa</taxon>
        <taxon>Spiralia</taxon>
        <taxon>Lophotrochozoa</taxon>
        <taxon>Platyhelminthes</taxon>
        <taxon>Cestoda</taxon>
        <taxon>Eucestoda</taxon>
        <taxon>Cyclophyllidea</taxon>
        <taxon>Mesocestoididae</taxon>
        <taxon>Mesocestoides</taxon>
    </lineage>
</organism>
<accession>A0A0R3UCN7</accession>